<accession>L7JZ73</accession>
<reference evidence="1 2" key="1">
    <citation type="journal article" date="2012" name="PLoS Pathog.">
        <title>The genome of the obligate intracellular parasite Trachipleistophora hominis: new insights into microsporidian genome dynamics and reductive evolution.</title>
        <authorList>
            <person name="Heinz E."/>
            <person name="Williams T.A."/>
            <person name="Nakjang S."/>
            <person name="Noel C.J."/>
            <person name="Swan D.C."/>
            <person name="Goldberg A.V."/>
            <person name="Harris S.R."/>
            <person name="Weinmaier T."/>
            <person name="Markert S."/>
            <person name="Becher D."/>
            <person name="Bernhardt J."/>
            <person name="Dagan T."/>
            <person name="Hacker C."/>
            <person name="Lucocq J.M."/>
            <person name="Schweder T."/>
            <person name="Rattei T."/>
            <person name="Hall N."/>
            <person name="Hirt R.P."/>
            <person name="Embley T.M."/>
        </authorList>
    </citation>
    <scope>NUCLEOTIDE SEQUENCE [LARGE SCALE GENOMIC DNA]</scope>
</reference>
<dbReference type="AlphaFoldDB" id="L7JZ73"/>
<sequence length="50" mass="5933">MTKGEAEFIDELIKKIKMVVEKSDDNAKRKYWGVNSTQFLKKYGHIEKKE</sequence>
<dbReference type="EMBL" id="JH993832">
    <property type="protein sequence ID" value="ELQ76709.1"/>
    <property type="molecule type" value="Genomic_DNA"/>
</dbReference>
<dbReference type="HOGENOM" id="CLU_3126083_0_0_1"/>
<protein>
    <submittedName>
        <fullName evidence="1">Uncharacterized protein</fullName>
    </submittedName>
</protein>
<dbReference type="InParanoid" id="L7JZ73"/>
<proteinExistence type="predicted"/>
<dbReference type="Proteomes" id="UP000011185">
    <property type="component" value="Unassembled WGS sequence"/>
</dbReference>
<name>L7JZ73_TRAHO</name>
<evidence type="ECO:0000313" key="2">
    <source>
        <dbReference type="Proteomes" id="UP000011185"/>
    </source>
</evidence>
<organism evidence="1 2">
    <name type="scientific">Trachipleistophora hominis</name>
    <name type="common">Microsporidian parasite</name>
    <dbReference type="NCBI Taxonomy" id="72359"/>
    <lineage>
        <taxon>Eukaryota</taxon>
        <taxon>Fungi</taxon>
        <taxon>Fungi incertae sedis</taxon>
        <taxon>Microsporidia</taxon>
        <taxon>Pleistophoridae</taxon>
        <taxon>Trachipleistophora</taxon>
    </lineage>
</organism>
<dbReference type="VEuPathDB" id="MicrosporidiaDB:THOM_0430"/>
<evidence type="ECO:0000313" key="1">
    <source>
        <dbReference type="EMBL" id="ELQ76709.1"/>
    </source>
</evidence>
<keyword evidence="2" id="KW-1185">Reference proteome</keyword>
<gene>
    <name evidence="1" type="ORF">THOM_0430</name>
</gene>